<dbReference type="InterPro" id="IPR015422">
    <property type="entry name" value="PyrdxlP-dep_Trfase_small"/>
</dbReference>
<evidence type="ECO:0000256" key="6">
    <source>
        <dbReference type="ARBA" id="ARBA00037999"/>
    </source>
</evidence>
<accession>A0A2N5D661</accession>
<protein>
    <recommendedName>
        <fullName evidence="9">GDP-perosamine synthase</fullName>
        <ecNumber evidence="8">2.6.1.102</ecNumber>
    </recommendedName>
</protein>
<dbReference type="GO" id="GO:0000271">
    <property type="term" value="P:polysaccharide biosynthetic process"/>
    <property type="evidence" value="ECO:0007669"/>
    <property type="project" value="TreeGrafter"/>
</dbReference>
<gene>
    <name evidence="11" type="ORF">C1707_06545</name>
    <name evidence="12" type="ORF">CFHF_00800</name>
</gene>
<evidence type="ECO:0000256" key="8">
    <source>
        <dbReference type="ARBA" id="ARBA00066317"/>
    </source>
</evidence>
<dbReference type="GO" id="GO:0030170">
    <property type="term" value="F:pyridoxal phosphate binding"/>
    <property type="evidence" value="ECO:0007669"/>
    <property type="project" value="TreeGrafter"/>
</dbReference>
<dbReference type="CDD" id="cd00616">
    <property type="entry name" value="AHBA_syn"/>
    <property type="match status" value="1"/>
</dbReference>
<reference evidence="12 13" key="1">
    <citation type="submission" date="2017-12" db="EMBL/GenBank/DDBJ databases">
        <title>The genome sequence of Caulobacter flavus CGMCC1 15093.</title>
        <authorList>
            <person name="Gao J."/>
            <person name="Mao X."/>
            <person name="Sun J."/>
        </authorList>
    </citation>
    <scope>NUCLEOTIDE SEQUENCE [LARGE SCALE GENOMIC DNA]</scope>
    <source>
        <strain evidence="12 13">CGMCC1 15093</strain>
    </source>
</reference>
<evidence type="ECO:0000256" key="2">
    <source>
        <dbReference type="ARBA" id="ARBA00005125"/>
    </source>
</evidence>
<keyword evidence="3 12" id="KW-0032">Aminotransferase</keyword>
<dbReference type="InterPro" id="IPR015424">
    <property type="entry name" value="PyrdxlP-dep_Trfase"/>
</dbReference>
<dbReference type="EMBL" id="CP026100">
    <property type="protein sequence ID" value="AYV45936.1"/>
    <property type="molecule type" value="Genomic_DNA"/>
</dbReference>
<dbReference type="InterPro" id="IPR015421">
    <property type="entry name" value="PyrdxlP-dep_Trfase_major"/>
</dbReference>
<dbReference type="KEGG" id="cfh:C1707_06545"/>
<comment type="similarity">
    <text evidence="6 10">Belongs to the DegT/DnrJ/EryC1 family.</text>
</comment>
<evidence type="ECO:0000256" key="4">
    <source>
        <dbReference type="ARBA" id="ARBA00022679"/>
    </source>
</evidence>
<dbReference type="GO" id="GO:0102933">
    <property type="term" value="F:GDP-4-dehydro-6-deoxy-D-mannose-4-aminotransferase activity"/>
    <property type="evidence" value="ECO:0007669"/>
    <property type="project" value="UniProtKB-EC"/>
</dbReference>
<evidence type="ECO:0000256" key="5">
    <source>
        <dbReference type="ARBA" id="ARBA00022898"/>
    </source>
</evidence>
<evidence type="ECO:0000256" key="10">
    <source>
        <dbReference type="RuleBase" id="RU004508"/>
    </source>
</evidence>
<comment type="cofactor">
    <cofactor evidence="1">
        <name>pyridoxal 5'-phosphate</name>
        <dbReference type="ChEBI" id="CHEBI:597326"/>
    </cofactor>
</comment>
<dbReference type="Proteomes" id="UP000234483">
    <property type="component" value="Unassembled WGS sequence"/>
</dbReference>
<dbReference type="FunFam" id="3.40.640.10:FF:000090">
    <property type="entry name" value="Pyridoxal phosphate-dependent aminotransferase"/>
    <property type="match status" value="1"/>
</dbReference>
<evidence type="ECO:0000256" key="3">
    <source>
        <dbReference type="ARBA" id="ARBA00022576"/>
    </source>
</evidence>
<evidence type="ECO:0000313" key="13">
    <source>
        <dbReference type="Proteomes" id="UP000234483"/>
    </source>
</evidence>
<evidence type="ECO:0000256" key="1">
    <source>
        <dbReference type="ARBA" id="ARBA00001933"/>
    </source>
</evidence>
<evidence type="ECO:0000256" key="7">
    <source>
        <dbReference type="ARBA" id="ARBA00051587"/>
    </source>
</evidence>
<dbReference type="PANTHER" id="PTHR30244:SF34">
    <property type="entry name" value="DTDP-4-AMINO-4,6-DIDEOXYGALACTOSE TRANSAMINASE"/>
    <property type="match status" value="1"/>
</dbReference>
<evidence type="ECO:0000313" key="12">
    <source>
        <dbReference type="EMBL" id="PLR21521.1"/>
    </source>
</evidence>
<sequence>MKRSMQDLENFTADFRELETVMDGVDFKRPPAVASAPTVGVNDGIFAAAERALECGQSLCWVLDADDRVVGEVTVQSVREAVKSGAYRAALRAADLMREPVQVVRDGQASDLPAVVELDADGRIAAFKLNPLAEFLPVAEPDLSGAEFRNLADAYLSTWISSTGEYIRSFESRFAAWNGMKHGVAVSNGTVSLHLALAALGVGPGDEVIVPDLTFAATINTVMHVGATPVIVDVDPETWCMSAELFAAAITPRTRAVIPVHVFGRPAPMTEIAAVARAHGIYVIEDCAEAHGARYDGKMVGEFSDIASYSFFANKIMTTGEGGICLTNNLEIAERLRMLRDHGMNPARRYWHDEAGFNFRMTNMQAAVGCAQLDRIDTFLSDRQGVMDLYRPALEGIPGVTLPTALPDRYQPVTWFACALVPADKRAALIAACKAESIDLRPFFNGLSAMPAYRRHARPCPVSYELSQTGVNLPTSRRVDAEVVAKIASIFRSVLDA</sequence>
<keyword evidence="4 12" id="KW-0808">Transferase</keyword>
<evidence type="ECO:0000256" key="9">
    <source>
        <dbReference type="ARBA" id="ARBA00074221"/>
    </source>
</evidence>
<dbReference type="EC" id="2.6.1.102" evidence="8"/>
<name>A0A2N5D661_9CAUL</name>
<keyword evidence="14" id="KW-1185">Reference proteome</keyword>
<dbReference type="Gene3D" id="3.40.640.10">
    <property type="entry name" value="Type I PLP-dependent aspartate aminotransferase-like (Major domain)"/>
    <property type="match status" value="1"/>
</dbReference>
<evidence type="ECO:0000313" key="11">
    <source>
        <dbReference type="EMBL" id="AYV45936.1"/>
    </source>
</evidence>
<organism evidence="12 13">
    <name type="scientific">Caulobacter flavus</name>
    <dbReference type="NCBI Taxonomy" id="1679497"/>
    <lineage>
        <taxon>Bacteria</taxon>
        <taxon>Pseudomonadati</taxon>
        <taxon>Pseudomonadota</taxon>
        <taxon>Alphaproteobacteria</taxon>
        <taxon>Caulobacterales</taxon>
        <taxon>Caulobacteraceae</taxon>
        <taxon>Caulobacter</taxon>
    </lineage>
</organism>
<evidence type="ECO:0000313" key="14">
    <source>
        <dbReference type="Proteomes" id="UP000281192"/>
    </source>
</evidence>
<dbReference type="SUPFAM" id="SSF54631">
    <property type="entry name" value="CBS-domain pair"/>
    <property type="match status" value="1"/>
</dbReference>
<dbReference type="InterPro" id="IPR000653">
    <property type="entry name" value="DegT/StrS_aminotransferase"/>
</dbReference>
<dbReference type="Proteomes" id="UP000281192">
    <property type="component" value="Chromosome"/>
</dbReference>
<proteinExistence type="inferred from homology"/>
<dbReference type="PANTHER" id="PTHR30244">
    <property type="entry name" value="TRANSAMINASE"/>
    <property type="match status" value="1"/>
</dbReference>
<dbReference type="OrthoDB" id="9768668at2"/>
<dbReference type="SUPFAM" id="SSF53383">
    <property type="entry name" value="PLP-dependent transferases"/>
    <property type="match status" value="1"/>
</dbReference>
<dbReference type="AlphaFoldDB" id="A0A2N5D661"/>
<dbReference type="Pfam" id="PF01041">
    <property type="entry name" value="DegT_DnrJ_EryC1"/>
    <property type="match status" value="1"/>
</dbReference>
<dbReference type="InterPro" id="IPR046342">
    <property type="entry name" value="CBS_dom_sf"/>
</dbReference>
<dbReference type="Gene3D" id="3.90.1150.10">
    <property type="entry name" value="Aspartate Aminotransferase, domain 1"/>
    <property type="match status" value="1"/>
</dbReference>
<comment type="pathway">
    <text evidence="2">Bacterial outer membrane biogenesis; LPS O-antigen biosynthesis.</text>
</comment>
<dbReference type="EMBL" id="PJRQ01000002">
    <property type="protein sequence ID" value="PLR21521.1"/>
    <property type="molecule type" value="Genomic_DNA"/>
</dbReference>
<reference evidence="11 14" key="2">
    <citation type="submission" date="2018-01" db="EMBL/GenBank/DDBJ databases">
        <title>Complete genome sequence of Caulobacter flavus RHGG3.</title>
        <authorList>
            <person name="Yang E."/>
        </authorList>
    </citation>
    <scope>NUCLEOTIDE SEQUENCE [LARGE SCALE GENOMIC DNA]</scope>
    <source>
        <strain evidence="11 14">RHGG3</strain>
    </source>
</reference>
<comment type="catalytic activity">
    <reaction evidence="7">
        <text>GDP-alpha-D-perosamine + 2-oxoglutarate = GDP-4-dehydro-alpha-D-rhamnose + L-glutamate</text>
        <dbReference type="Rhea" id="RHEA:36779"/>
        <dbReference type="ChEBI" id="CHEBI:16810"/>
        <dbReference type="ChEBI" id="CHEBI:29985"/>
        <dbReference type="ChEBI" id="CHEBI:57964"/>
        <dbReference type="ChEBI" id="CHEBI:73996"/>
        <dbReference type="EC" id="2.6.1.102"/>
    </reaction>
</comment>
<keyword evidence="5 10" id="KW-0663">Pyridoxal phosphate</keyword>